<name>A0ABV9N216_9FLAO</name>
<evidence type="ECO:0000313" key="2">
    <source>
        <dbReference type="Proteomes" id="UP001595953"/>
    </source>
</evidence>
<evidence type="ECO:0000313" key="1">
    <source>
        <dbReference type="EMBL" id="MFC4721025.1"/>
    </source>
</evidence>
<comment type="caution">
    <text evidence="1">The sequence shown here is derived from an EMBL/GenBank/DDBJ whole genome shotgun (WGS) entry which is preliminary data.</text>
</comment>
<gene>
    <name evidence="1" type="ORF">ACFO5O_01725</name>
</gene>
<dbReference type="EMBL" id="JBHSGP010000004">
    <property type="protein sequence ID" value="MFC4721025.1"/>
    <property type="molecule type" value="Genomic_DNA"/>
</dbReference>
<dbReference type="RefSeq" id="WP_387960330.1">
    <property type="nucleotide sequence ID" value="NZ_JBHSGP010000004.1"/>
</dbReference>
<proteinExistence type="predicted"/>
<accession>A0ABV9N216</accession>
<sequence length="162" mass="19338">MRLIKYLFLFLIIISCNSGESEEDTIDYFEIIVQESPWILDRVEILEIEGENGYTFTQSEIEELAEIMKNNFYCTFDFYNNGTGQWNSEGYCPNCEIIWNLILEENKIEWANRSYIHSYYIRSINQTIEIIWNINYENGFGFWKPDGTRVNGNRLIGNYVWN</sequence>
<protein>
    <submittedName>
        <fullName evidence="1">Uncharacterized protein</fullName>
    </submittedName>
</protein>
<dbReference type="Proteomes" id="UP001595953">
    <property type="component" value="Unassembled WGS sequence"/>
</dbReference>
<reference evidence="2" key="1">
    <citation type="journal article" date="2019" name="Int. J. Syst. Evol. Microbiol.">
        <title>The Global Catalogue of Microorganisms (GCM) 10K type strain sequencing project: providing services to taxonomists for standard genome sequencing and annotation.</title>
        <authorList>
            <consortium name="The Broad Institute Genomics Platform"/>
            <consortium name="The Broad Institute Genome Sequencing Center for Infectious Disease"/>
            <person name="Wu L."/>
            <person name="Ma J."/>
        </authorList>
    </citation>
    <scope>NUCLEOTIDE SEQUENCE [LARGE SCALE GENOMIC DNA]</scope>
    <source>
        <strain evidence="2">CCUG 63682</strain>
    </source>
</reference>
<organism evidence="1 2">
    <name type="scientific">Geojedonia litorea</name>
    <dbReference type="NCBI Taxonomy" id="1268269"/>
    <lineage>
        <taxon>Bacteria</taxon>
        <taxon>Pseudomonadati</taxon>
        <taxon>Bacteroidota</taxon>
        <taxon>Flavobacteriia</taxon>
        <taxon>Flavobacteriales</taxon>
        <taxon>Flavobacteriaceae</taxon>
        <taxon>Geojedonia</taxon>
    </lineage>
</organism>
<dbReference type="PROSITE" id="PS51257">
    <property type="entry name" value="PROKAR_LIPOPROTEIN"/>
    <property type="match status" value="1"/>
</dbReference>
<keyword evidence="2" id="KW-1185">Reference proteome</keyword>